<keyword evidence="3" id="KW-1185">Reference proteome</keyword>
<dbReference type="EMBL" id="NRGR01000016">
    <property type="protein sequence ID" value="PCC39184.1"/>
    <property type="molecule type" value="Genomic_DNA"/>
</dbReference>
<evidence type="ECO:0000256" key="1">
    <source>
        <dbReference type="SAM" id="MobiDB-lite"/>
    </source>
</evidence>
<dbReference type="Proteomes" id="UP000218598">
    <property type="component" value="Unassembled WGS sequence"/>
</dbReference>
<dbReference type="AlphaFoldDB" id="A0A2A3YIR6"/>
<dbReference type="RefSeq" id="WP_096197144.1">
    <property type="nucleotide sequence ID" value="NZ_NRGR01000016.1"/>
</dbReference>
<protein>
    <recommendedName>
        <fullName evidence="4">Glycosyl transferase family 1 domain-containing protein</fullName>
    </recommendedName>
</protein>
<evidence type="ECO:0000313" key="3">
    <source>
        <dbReference type="Proteomes" id="UP000218598"/>
    </source>
</evidence>
<dbReference type="SUPFAM" id="SSF53756">
    <property type="entry name" value="UDP-Glycosyltransferase/glycogen phosphorylase"/>
    <property type="match status" value="1"/>
</dbReference>
<dbReference type="Gene3D" id="3.40.50.2000">
    <property type="entry name" value="Glycogen Phosphorylase B"/>
    <property type="match status" value="1"/>
</dbReference>
<sequence length="493" mass="55507">MSDLDSVRERVLRLAFRTARSLPGAAGGMGVYFSAQQRLAEDPRYAGWRRDVATMLRRADRRFLRGHVASALRWYDKALRISYDPSLHQTGGSPLAQDPDSFLRPLRQSALGTVLLDGTVPEGTAPPRPAPRRRGEDEPLRLVVVAQENWTFMRPLLAALRATGRYEVQEIEVDDLPDGGFPDRERIIRGRYDLLTTGRRMPTPPALVEAFEWADVVLVEWSHHVLTWMTLLDRAPRRLMARIHRFEAFTPFVLLHDHRRIDRMLYVSPPVWAMLTTIAPGYSDVPSSQVGNLLARGVEQLPREAHDPHLLVQIGWIREVKDVLFSLDVLTRLRQHDERYRLQLVGPALQGDEARDTPYQRRVRAALGRFPDGVVEQLGVRDDVPSLLAQSGAILSSSRHEGTHESLMEALVVGCPAVIRDWPDTVAYGGPATLYCPDWVVADADAAAQRILELADPQRYREESADAREFALAHRDPAVVVAGYEHVLQDPTA</sequence>
<proteinExistence type="predicted"/>
<evidence type="ECO:0008006" key="4">
    <source>
        <dbReference type="Google" id="ProtNLM"/>
    </source>
</evidence>
<dbReference type="Pfam" id="PF13692">
    <property type="entry name" value="Glyco_trans_1_4"/>
    <property type="match status" value="1"/>
</dbReference>
<reference evidence="2 3" key="1">
    <citation type="journal article" date="2017" name="Elife">
        <title>Extensive horizontal gene transfer in cheese-associated bacteria.</title>
        <authorList>
            <person name="Bonham K.S."/>
            <person name="Wolfe B.E."/>
            <person name="Dutton R.J."/>
        </authorList>
    </citation>
    <scope>NUCLEOTIDE SEQUENCE [LARGE SCALE GENOMIC DNA]</scope>
    <source>
        <strain evidence="2 3">341_9</strain>
    </source>
</reference>
<dbReference type="OrthoDB" id="6713581at2"/>
<organism evidence="2 3">
    <name type="scientific">Brachybacterium alimentarium</name>
    <dbReference type="NCBI Taxonomy" id="47845"/>
    <lineage>
        <taxon>Bacteria</taxon>
        <taxon>Bacillati</taxon>
        <taxon>Actinomycetota</taxon>
        <taxon>Actinomycetes</taxon>
        <taxon>Micrococcales</taxon>
        <taxon>Dermabacteraceae</taxon>
        <taxon>Brachybacterium</taxon>
    </lineage>
</organism>
<name>A0A2A3YIR6_9MICO</name>
<gene>
    <name evidence="2" type="ORF">CIK66_09895</name>
</gene>
<evidence type="ECO:0000313" key="2">
    <source>
        <dbReference type="EMBL" id="PCC39184.1"/>
    </source>
</evidence>
<accession>A0A2A3YIR6</accession>
<feature type="region of interest" description="Disordered" evidence="1">
    <location>
        <begin position="117"/>
        <end position="136"/>
    </location>
</feature>
<comment type="caution">
    <text evidence="2">The sequence shown here is derived from an EMBL/GenBank/DDBJ whole genome shotgun (WGS) entry which is preliminary data.</text>
</comment>